<reference evidence="1" key="1">
    <citation type="journal article" date="2014" name="Genome Announc.">
        <title>Draft genome sequence of Rhodosporidium toruloides CECT1137, an oleaginous yeast of biotechnological interest.</title>
        <authorList>
            <person name="Morin N."/>
            <person name="Calcas X."/>
            <person name="Devillers H."/>
            <person name="Durrens P."/>
            <person name="Sherman D.J."/>
            <person name="Nicaud J.-M."/>
            <person name="Neuveglise C."/>
        </authorList>
    </citation>
    <scope>NUCLEOTIDE SEQUENCE</scope>
    <source>
        <strain evidence="1">CECT1137</strain>
    </source>
</reference>
<gene>
    <name evidence="1" type="ORF">RHTO0S_22e02344g</name>
</gene>
<dbReference type="AlphaFoldDB" id="A0A061BGH1"/>
<protein>
    <submittedName>
        <fullName evidence="1">RHTO0S22e02344g1_1</fullName>
    </submittedName>
</protein>
<sequence>MARLSLAQTLPPELLTRIFGWLVEISVRPKMGNFARSDVLFFLVPARCATLRAASLVCRQWRSPGQQTLFRFLDLTQGDLEGLLSVVTTHPDLARAVRAVHAGIDSEHETRRFPTAEEQRFVDDCTNACRILAACDNVKHLVLRGFMRETQARLIGVLDSIELESLGFGEDFWSSSWHTRLYELSPNDLTALVQKPTLRHLEMRCSRALKAYRAPFLPLSFVKPSSNVTTLALNVEYPSFALRLIQLVATTLLDLRIYTECIFPDGQAINVFERLELLRRLDFADNSLGPEFTARNSWLITAIPRLPSLRELRVGDDYEPSRLLQALQQVTHLSHRFRLIEPHAKLVSFRDALRATANSLRIRSLFVSDYPMWDRDARAVVGEIVTFAASRGMAVVASSSEPDQYSYLSFF</sequence>
<organism evidence="1">
    <name type="scientific">Rhodotorula toruloides</name>
    <name type="common">Yeast</name>
    <name type="synonym">Rhodosporidium toruloides</name>
    <dbReference type="NCBI Taxonomy" id="5286"/>
    <lineage>
        <taxon>Eukaryota</taxon>
        <taxon>Fungi</taxon>
        <taxon>Dikarya</taxon>
        <taxon>Basidiomycota</taxon>
        <taxon>Pucciniomycotina</taxon>
        <taxon>Microbotryomycetes</taxon>
        <taxon>Sporidiobolales</taxon>
        <taxon>Sporidiobolaceae</taxon>
        <taxon>Rhodotorula</taxon>
    </lineage>
</organism>
<dbReference type="SUPFAM" id="SSF52047">
    <property type="entry name" value="RNI-like"/>
    <property type="match status" value="1"/>
</dbReference>
<evidence type="ECO:0000313" key="1">
    <source>
        <dbReference type="EMBL" id="CDR49063.1"/>
    </source>
</evidence>
<proteinExistence type="predicted"/>
<accession>A0A061BGH1</accession>
<dbReference type="Gene3D" id="1.20.1280.50">
    <property type="match status" value="1"/>
</dbReference>
<dbReference type="EMBL" id="LK052957">
    <property type="protein sequence ID" value="CDR49063.1"/>
    <property type="molecule type" value="Genomic_DNA"/>
</dbReference>
<dbReference type="OrthoDB" id="10314045at2759"/>
<name>A0A061BGH1_RHOTO</name>